<accession>A0A8B8CS18</accession>
<name>A0A8B8CS18_CRAVI</name>
<evidence type="ECO:0000256" key="1">
    <source>
        <dbReference type="ARBA" id="ARBA00023125"/>
    </source>
</evidence>
<protein>
    <submittedName>
        <fullName evidence="5">Uncharacterized protein LOC111121507</fullName>
    </submittedName>
</protein>
<reference evidence="5" key="1">
    <citation type="submission" date="2025-08" db="UniProtKB">
        <authorList>
            <consortium name="RefSeq"/>
        </authorList>
    </citation>
    <scope>IDENTIFICATION</scope>
    <source>
        <tissue evidence="5">Whole sample</tissue>
    </source>
</reference>
<proteinExistence type="predicted"/>
<dbReference type="KEGG" id="cvn:111121507"/>
<organism evidence="4 5">
    <name type="scientific">Crassostrea virginica</name>
    <name type="common">Eastern oyster</name>
    <dbReference type="NCBI Taxonomy" id="6565"/>
    <lineage>
        <taxon>Eukaryota</taxon>
        <taxon>Metazoa</taxon>
        <taxon>Spiralia</taxon>
        <taxon>Lophotrochozoa</taxon>
        <taxon>Mollusca</taxon>
        <taxon>Bivalvia</taxon>
        <taxon>Autobranchia</taxon>
        <taxon>Pteriomorphia</taxon>
        <taxon>Ostreida</taxon>
        <taxon>Ostreoidea</taxon>
        <taxon>Ostreidae</taxon>
        <taxon>Crassostrea</taxon>
    </lineage>
</organism>
<feature type="compositionally biased region" description="Polar residues" evidence="3">
    <location>
        <begin position="451"/>
        <end position="473"/>
    </location>
</feature>
<sequence>MAHDNIRPLGVRSNPKGLCHRIHSKSSHQLGSKMHSCSSKFRGQKSSLSGNSKFIGEKCNCSGACRPSGSRFLQHLFLGPKENGGIPSNSKFKTTKQFRCAQGVQTGFHPHYKNASSARGLYNVPGFKGCLQSHPNKRISSEISPVRIYGKPLSIQGSSFRSIIKPSSFLQNIGPYHRTPSFAGYSGGILFRRRTYNTSVPSNVRTSHRSGVQVTKSVGLDSIGRKIETEPKSRFCVSRGAFQHKVGQIKPNSSKSIRNSVTDRTFSEAEQSFSKVVFRDFRSHGISDRLGAICEASYERPSVLSPEAMETEVGQHFKNDLGHRKCQNRFNVVEGNTTFSPGRAIMVSDGRNLCYNRCLQNGMGGTLGRPDGPRDLESRGNGDAYKSIGDESGNTCFPEMGSTLEEQVSACSVGQFFSSTVHKSPGGDNFTPSVSICSEVMADGHRESDSVEGSSYSGRSQCLSRPFKQTESQDLSHRMVSEGISSTENLASVLSTSNRSVRISTEPQTASLLLLAEGPTGMGNGQPVNILGGDPGVCIPPNCVDSQNTGPCIQIQLQSTVSCSEVATQTMVHSDPQFVVRHAVINSSSPRPTEDDGNRHISQNVYSSQYRIFRSWCLEREIDPTSASLNEALNFLAFLYESGKQYRTICVYRSMLSNVLSPVDGKNIGEHPSVVRLLKGVFNTRPPKKQLVPEWDLELVLKVLKGTPFEPMRKAPLKLVTYKFVLLLAIVTARRVSDLSHLAIGEFCRIQNSTITFLPTNLAKADDPSHFLKEIVISSFPDKLLDVRRMMMYYLKATEKLRLSSKDPRSLFRCLSKPYNPVSSQTISKWISSAIRLCYEVSEHSDIPSARAHSVRAIAPNWALYKGASKETIMEAADLLEESDVLHSSLFAPSGPV</sequence>
<dbReference type="InterPro" id="IPR010998">
    <property type="entry name" value="Integrase_recombinase_N"/>
</dbReference>
<dbReference type="GO" id="GO:0015074">
    <property type="term" value="P:DNA integration"/>
    <property type="evidence" value="ECO:0007669"/>
    <property type="project" value="InterPro"/>
</dbReference>
<dbReference type="AlphaFoldDB" id="A0A8B8CS18"/>
<keyword evidence="1" id="KW-0238">DNA-binding</keyword>
<gene>
    <name evidence="5" type="primary">LOC111121507</name>
</gene>
<dbReference type="PANTHER" id="PTHR33066">
    <property type="entry name" value="INTEGRASE_SAM-LIKE_N DOMAIN-CONTAINING PROTEIN"/>
    <property type="match status" value="1"/>
</dbReference>
<dbReference type="InterPro" id="IPR013762">
    <property type="entry name" value="Integrase-like_cat_sf"/>
</dbReference>
<dbReference type="PANTHER" id="PTHR33066:SF2">
    <property type="entry name" value="FILAGGRIN-2-LIKE"/>
    <property type="match status" value="1"/>
</dbReference>
<dbReference type="GO" id="GO:0003677">
    <property type="term" value="F:DNA binding"/>
    <property type="evidence" value="ECO:0007669"/>
    <property type="project" value="UniProtKB-KW"/>
</dbReference>
<evidence type="ECO:0000313" key="5">
    <source>
        <dbReference type="RefSeq" id="XP_022318520.1"/>
    </source>
</evidence>
<keyword evidence="4" id="KW-1185">Reference proteome</keyword>
<evidence type="ECO:0000256" key="2">
    <source>
        <dbReference type="ARBA" id="ARBA00023172"/>
    </source>
</evidence>
<dbReference type="InterPro" id="IPR011010">
    <property type="entry name" value="DNA_brk_join_enz"/>
</dbReference>
<dbReference type="SUPFAM" id="SSF56349">
    <property type="entry name" value="DNA breaking-rejoining enzymes"/>
    <property type="match status" value="1"/>
</dbReference>
<dbReference type="GO" id="GO:0006310">
    <property type="term" value="P:DNA recombination"/>
    <property type="evidence" value="ECO:0007669"/>
    <property type="project" value="UniProtKB-KW"/>
</dbReference>
<evidence type="ECO:0000256" key="3">
    <source>
        <dbReference type="SAM" id="MobiDB-lite"/>
    </source>
</evidence>
<keyword evidence="2" id="KW-0233">DNA recombination</keyword>
<dbReference type="Proteomes" id="UP000694844">
    <property type="component" value="Chromosome 2"/>
</dbReference>
<dbReference type="Gene3D" id="1.10.150.130">
    <property type="match status" value="1"/>
</dbReference>
<dbReference type="RefSeq" id="XP_022318520.1">
    <property type="nucleotide sequence ID" value="XM_022462812.1"/>
</dbReference>
<dbReference type="OrthoDB" id="6090063at2759"/>
<feature type="region of interest" description="Disordered" evidence="3">
    <location>
        <begin position="445"/>
        <end position="473"/>
    </location>
</feature>
<dbReference type="Gene3D" id="1.10.443.10">
    <property type="entry name" value="Intergrase catalytic core"/>
    <property type="match status" value="1"/>
</dbReference>
<dbReference type="GeneID" id="111121507"/>
<evidence type="ECO:0000313" key="4">
    <source>
        <dbReference type="Proteomes" id="UP000694844"/>
    </source>
</evidence>